<accession>A0ABQ6BLE2</accession>
<reference evidence="2" key="1">
    <citation type="journal article" date="2019" name="Int. J. Syst. Evol. Microbiol.">
        <title>The Global Catalogue of Microorganisms (GCM) 10K type strain sequencing project: providing services to taxonomists for standard genome sequencing and annotation.</title>
        <authorList>
            <consortium name="The Broad Institute Genomics Platform"/>
            <consortium name="The Broad Institute Genome Sequencing Center for Infectious Disease"/>
            <person name="Wu L."/>
            <person name="Ma J."/>
        </authorList>
    </citation>
    <scope>NUCLEOTIDE SEQUENCE [LARGE SCALE GENOMIC DNA]</scope>
    <source>
        <strain evidence="2">NBRC 110107</strain>
    </source>
</reference>
<name>A0ABQ6BLE2_9CAUL</name>
<comment type="caution">
    <text evidence="1">The sequence shown here is derived from an EMBL/GenBank/DDBJ whole genome shotgun (WGS) entry which is preliminary data.</text>
</comment>
<evidence type="ECO:0000313" key="1">
    <source>
        <dbReference type="EMBL" id="GLS02850.1"/>
    </source>
</evidence>
<dbReference type="Proteomes" id="UP001156921">
    <property type="component" value="Unassembled WGS sequence"/>
</dbReference>
<proteinExistence type="predicted"/>
<dbReference type="EMBL" id="BSOY01000162">
    <property type="protein sequence ID" value="GLS02850.1"/>
    <property type="molecule type" value="Genomic_DNA"/>
</dbReference>
<gene>
    <name evidence="1" type="ORF">GCM10007859_28950</name>
</gene>
<sequence>MLGQGLEQGQGVLHADLVDKIGNCDGQKACSYGLFVNAPLLTAGKGIGQFLCDAVDPLSIAHVWSPLWSGTGDRFVAVHMLKG</sequence>
<evidence type="ECO:0000313" key="2">
    <source>
        <dbReference type="Proteomes" id="UP001156921"/>
    </source>
</evidence>
<protein>
    <submittedName>
        <fullName evidence="1">Uncharacterized protein</fullName>
    </submittedName>
</protein>
<keyword evidence="2" id="KW-1185">Reference proteome</keyword>
<organism evidence="1 2">
    <name type="scientific">Brevundimonas denitrificans</name>
    <dbReference type="NCBI Taxonomy" id="1443434"/>
    <lineage>
        <taxon>Bacteria</taxon>
        <taxon>Pseudomonadati</taxon>
        <taxon>Pseudomonadota</taxon>
        <taxon>Alphaproteobacteria</taxon>
        <taxon>Caulobacterales</taxon>
        <taxon>Caulobacteraceae</taxon>
        <taxon>Brevundimonas</taxon>
    </lineage>
</organism>